<keyword evidence="4" id="KW-1185">Reference proteome</keyword>
<keyword evidence="2" id="KW-0812">Transmembrane</keyword>
<gene>
    <name evidence="3" type="ORF">JMJ35_004166</name>
</gene>
<feature type="region of interest" description="Disordered" evidence="1">
    <location>
        <begin position="1"/>
        <end position="21"/>
    </location>
</feature>
<feature type="transmembrane region" description="Helical" evidence="2">
    <location>
        <begin position="76"/>
        <end position="96"/>
    </location>
</feature>
<sequence length="639" mass="69319">MAKQTETAGEKKKATHSKWPFSNRATAKNQSSFHKITPLLALIPTTVLSSVLLYGIGRPPFIDHEFYNFVNDHRATTQAVLNFLTTIFGVWHLFVLKSVINFSTRNQLQASGHHPSLIHLRWWNALAAQEFDRSLPWKYSFSMLLVWALALLPSSLWTGALTPNLVTLNITVPLELPKYVSDPDGASWNATWTPLAPHNVARTPWGSFSYTPAYDRGGSMINTAAGVIADKDSIGTRPRSDKTGYTYTDRSYGVGSSMGLVADFAESAIYDQSTTFVYQEIGYDASVNCSFNVSSKWGILPEAASDQDSNKLVPNVYLAGGATPDGGLDWQLEFSAVSDADVVSINAHPNLGSTGLATIVIATGSGAYSSLNQSQCSVQFIPTLFDVSVALSSGEITVTKAGTAPDMDPTSQIGQSFTAWNCQFLPSIDDLSFATNNVSGCTNYSTQGQPGLGNLATRALRQLNDLSTLDISLQTSNLGEMFLSLVQNEIQYDENSQPNITDFDPHSPDTTNNATIMIYSIEQGIKSLLDDSLLAFASAQLVLNYNTSLNVTNGTLDIGAVRIGSEAYVYILFAFNILLILIFIVAISLTKFWALLPLSDYKEDLKSIDYAGAMGGRDAAEAALQRGEGTLESYSESDD</sequence>
<feature type="transmembrane region" description="Helical" evidence="2">
    <location>
        <begin position="139"/>
        <end position="160"/>
    </location>
</feature>
<feature type="transmembrane region" description="Helical" evidence="2">
    <location>
        <begin position="36"/>
        <end position="56"/>
    </location>
</feature>
<evidence type="ECO:0000313" key="4">
    <source>
        <dbReference type="Proteomes" id="UP001166286"/>
    </source>
</evidence>
<organism evidence="3 4">
    <name type="scientific">Cladonia borealis</name>
    <dbReference type="NCBI Taxonomy" id="184061"/>
    <lineage>
        <taxon>Eukaryota</taxon>
        <taxon>Fungi</taxon>
        <taxon>Dikarya</taxon>
        <taxon>Ascomycota</taxon>
        <taxon>Pezizomycotina</taxon>
        <taxon>Lecanoromycetes</taxon>
        <taxon>OSLEUM clade</taxon>
        <taxon>Lecanoromycetidae</taxon>
        <taxon>Lecanorales</taxon>
        <taxon>Lecanorineae</taxon>
        <taxon>Cladoniaceae</taxon>
        <taxon>Cladonia</taxon>
    </lineage>
</organism>
<comment type="caution">
    <text evidence="3">The sequence shown here is derived from an EMBL/GenBank/DDBJ whole genome shotgun (WGS) entry which is preliminary data.</text>
</comment>
<proteinExistence type="predicted"/>
<protein>
    <submittedName>
        <fullName evidence="3">Uncharacterized protein</fullName>
    </submittedName>
</protein>
<evidence type="ECO:0000313" key="3">
    <source>
        <dbReference type="EMBL" id="KAK0513180.1"/>
    </source>
</evidence>
<keyword evidence="2" id="KW-0472">Membrane</keyword>
<accession>A0AA39V8N4</accession>
<keyword evidence="2" id="KW-1133">Transmembrane helix</keyword>
<evidence type="ECO:0000256" key="2">
    <source>
        <dbReference type="SAM" id="Phobius"/>
    </source>
</evidence>
<name>A0AA39V8N4_9LECA</name>
<dbReference type="AlphaFoldDB" id="A0AA39V8N4"/>
<dbReference type="EMBL" id="JAFEKC020000008">
    <property type="protein sequence ID" value="KAK0513180.1"/>
    <property type="molecule type" value="Genomic_DNA"/>
</dbReference>
<feature type="transmembrane region" description="Helical" evidence="2">
    <location>
        <begin position="567"/>
        <end position="589"/>
    </location>
</feature>
<dbReference type="Proteomes" id="UP001166286">
    <property type="component" value="Unassembled WGS sequence"/>
</dbReference>
<evidence type="ECO:0000256" key="1">
    <source>
        <dbReference type="SAM" id="MobiDB-lite"/>
    </source>
</evidence>
<reference evidence="3" key="1">
    <citation type="submission" date="2023-03" db="EMBL/GenBank/DDBJ databases">
        <title>Complete genome of Cladonia borealis.</title>
        <authorList>
            <person name="Park H."/>
        </authorList>
    </citation>
    <scope>NUCLEOTIDE SEQUENCE</scope>
    <source>
        <strain evidence="3">ANT050790</strain>
    </source>
</reference>